<protein>
    <recommendedName>
        <fullName evidence="1">HPP transmembrane region domain-containing protein</fullName>
    </recommendedName>
</protein>
<dbReference type="EMBL" id="CP096983">
    <property type="protein sequence ID" value="URZ13503.1"/>
    <property type="molecule type" value="Genomic_DNA"/>
</dbReference>
<sequence>MKKKFIPLAILLIIIMCVISVYIGEKEIIFPEVSALVISAWLMSKSTSENKSLHFWFSPTMGALTGILINKFLPSPTIFMVAVAFILVFLQLKLIGSEIYPALSASILPILLHSESWYYPLSVCVLTGIIALGNMLIISFYSKKATSSDLNKKIKKEKKAKLDTEELVHWAKLLISVLLVLTVSLYFNCKYIIAPPLIVAFVELCSPNSKLKNNRLLVFILPVLSAFLGVMCLYLICDLLHLPIWLSACLSVSCVLLIFHLLRFSLPPAAALSLLPAIIPAQSLWTYPLQVLVGSALLLVINLLWFRKATIFTRWVNRGV</sequence>
<dbReference type="STRING" id="84029.CROST_01420"/>
<evidence type="ECO:0000313" key="2">
    <source>
        <dbReference type="EMBL" id="URZ13503.1"/>
    </source>
</evidence>
<name>A0A1S8LPS9_9CLOT</name>
<keyword evidence="3" id="KW-1185">Reference proteome</keyword>
<dbReference type="RefSeq" id="WP_077835609.1">
    <property type="nucleotide sequence ID" value="NZ_CP096983.1"/>
</dbReference>
<organism evidence="2 3">
    <name type="scientific">Clostridium felsineum</name>
    <dbReference type="NCBI Taxonomy" id="36839"/>
    <lineage>
        <taxon>Bacteria</taxon>
        <taxon>Bacillati</taxon>
        <taxon>Bacillota</taxon>
        <taxon>Clostridia</taxon>
        <taxon>Eubacteriales</taxon>
        <taxon>Clostridiaceae</taxon>
        <taxon>Clostridium</taxon>
    </lineage>
</organism>
<gene>
    <name evidence="2" type="ORF">CROST_042690</name>
</gene>
<dbReference type="Pfam" id="PF04982">
    <property type="entry name" value="TM_HPP"/>
    <property type="match status" value="1"/>
</dbReference>
<feature type="domain" description="HPP transmembrane region" evidence="1">
    <location>
        <begin position="167"/>
        <end position="306"/>
    </location>
</feature>
<dbReference type="InterPro" id="IPR058581">
    <property type="entry name" value="TM_HPP"/>
</dbReference>
<proteinExistence type="predicted"/>
<dbReference type="Proteomes" id="UP000190951">
    <property type="component" value="Chromosome"/>
</dbReference>
<dbReference type="AlphaFoldDB" id="A0A1S8LPS9"/>
<accession>A0A1S8LPS9</accession>
<dbReference type="KEGG" id="crw:CROST_042690"/>
<evidence type="ECO:0000259" key="1">
    <source>
        <dbReference type="Pfam" id="PF04982"/>
    </source>
</evidence>
<evidence type="ECO:0000313" key="3">
    <source>
        <dbReference type="Proteomes" id="UP000190951"/>
    </source>
</evidence>
<reference evidence="2 3" key="1">
    <citation type="submission" date="2022-04" db="EMBL/GenBank/DDBJ databases">
        <title>Genome sequence of C. roseum typestrain.</title>
        <authorList>
            <person name="Poehlein A."/>
            <person name="Schoch T."/>
            <person name="Duerre P."/>
            <person name="Daniel R."/>
        </authorList>
    </citation>
    <scope>NUCLEOTIDE SEQUENCE [LARGE SCALE GENOMIC DNA]</scope>
    <source>
        <strain evidence="2 3">DSM 7320</strain>
    </source>
</reference>